<dbReference type="Proteomes" id="UP000216913">
    <property type="component" value="Unassembled WGS sequence"/>
</dbReference>
<dbReference type="EMBL" id="NEVP01000010">
    <property type="protein sequence ID" value="OZI47943.1"/>
    <property type="molecule type" value="Genomic_DNA"/>
</dbReference>
<dbReference type="InterPro" id="IPR036629">
    <property type="entry name" value="YjbJ_sf"/>
</dbReference>
<name>A0A261TH37_9BORD</name>
<sequence length="93" mass="9797">MSMDRAAGKVKDLVGRGEEALGDAFSDPEARLRGVARQVEGKVQYAVGHAAEGLDTFADSVSTLVRRHPVGAVVAVGVLAYLIGRVRSGFSRD</sequence>
<reference evidence="1 2" key="1">
    <citation type="submission" date="2017-05" db="EMBL/GenBank/DDBJ databases">
        <title>Complete and WGS of Bordetella genogroups.</title>
        <authorList>
            <person name="Spilker T."/>
            <person name="LiPuma J."/>
        </authorList>
    </citation>
    <scope>NUCLEOTIDE SEQUENCE [LARGE SCALE GENOMIC DNA]</scope>
    <source>
        <strain evidence="1 2">AU10456</strain>
    </source>
</reference>
<accession>A0A261TH37</accession>
<evidence type="ECO:0000313" key="2">
    <source>
        <dbReference type="Proteomes" id="UP000216913"/>
    </source>
</evidence>
<proteinExistence type="predicted"/>
<protein>
    <submittedName>
        <fullName evidence="1">CsbD family protein</fullName>
    </submittedName>
</protein>
<evidence type="ECO:0000313" key="1">
    <source>
        <dbReference type="EMBL" id="OZI47943.1"/>
    </source>
</evidence>
<dbReference type="AlphaFoldDB" id="A0A261TH37"/>
<dbReference type="OrthoDB" id="8641735at2"/>
<organism evidence="1 2">
    <name type="scientific">Bordetella genomosp. 5</name>
    <dbReference type="NCBI Taxonomy" id="1395608"/>
    <lineage>
        <taxon>Bacteria</taxon>
        <taxon>Pseudomonadati</taxon>
        <taxon>Pseudomonadota</taxon>
        <taxon>Betaproteobacteria</taxon>
        <taxon>Burkholderiales</taxon>
        <taxon>Alcaligenaceae</taxon>
        <taxon>Bordetella</taxon>
    </lineage>
</organism>
<dbReference type="SUPFAM" id="SSF69047">
    <property type="entry name" value="Hypothetical protein YjbJ"/>
    <property type="match status" value="1"/>
</dbReference>
<comment type="caution">
    <text evidence="1">The sequence shown here is derived from an EMBL/GenBank/DDBJ whole genome shotgun (WGS) entry which is preliminary data.</text>
</comment>
<dbReference type="RefSeq" id="WP_094801758.1">
    <property type="nucleotide sequence ID" value="NZ_NEVN01000008.1"/>
</dbReference>
<keyword evidence="2" id="KW-1185">Reference proteome</keyword>
<gene>
    <name evidence="1" type="ORF">CAL25_16255</name>
</gene>